<dbReference type="EMBL" id="LS974621">
    <property type="protein sequence ID" value="CAG7876556.1"/>
    <property type="molecule type" value="Genomic_DNA"/>
</dbReference>
<sequence length="354" mass="39908">MAFNKQNPLIPLSSLHCTFNPLFLNFFQCIQSYNNGEFFTLLCNLNCSKEEQRKQEVAETNEEKQTTTLIYPGVGFNLLGQHSAERNQEATVYVGNLGPQILSINVYVPKDRMTNLHQGYGFIEFLSEEDACYVRSWYRMGSRQSSMMGSSQVIRDSSIHVLPCVLIVALGLSRASHRVSEKKDSSIAAPNVVVATSVNPKIVGGDSSSTTTESLQQFKENDDHENVHLYGTLMLDQKAHPYFRKVVRHPPLPPITDYQGNFNDSTTDGMEFMLTYHEIEQPDSTLLIQETTQYVMKLLTDEENNVTDDLQVTLTITDYNQNATARPDVNLIITDLDATNRPPTTEKENDTCTV</sequence>
<dbReference type="SUPFAM" id="SSF54928">
    <property type="entry name" value="RNA-binding domain, RBD"/>
    <property type="match status" value="1"/>
</dbReference>
<reference evidence="1 2" key="1">
    <citation type="submission" date="2021-07" db="EMBL/GenBank/DDBJ databases">
        <authorList>
            <consortium name="Genoscope - CEA"/>
            <person name="William W."/>
        </authorList>
    </citation>
    <scope>NUCLEOTIDE SEQUENCE [LARGE SCALE GENOMIC DNA]</scope>
</reference>
<dbReference type="Gramene" id="A05p30770.2_BraZ1">
    <property type="protein sequence ID" value="A05p30770.2_BraZ1.CDS"/>
    <property type="gene ID" value="A05g30770.2_BraZ1"/>
</dbReference>
<dbReference type="InterPro" id="IPR035979">
    <property type="entry name" value="RBD_domain_sf"/>
</dbReference>
<dbReference type="Proteomes" id="UP000694005">
    <property type="component" value="Chromosome A05"/>
</dbReference>
<protein>
    <recommendedName>
        <fullName evidence="3">RRM domain-containing protein</fullName>
    </recommendedName>
</protein>
<name>A0A8D9GCZ4_BRACM</name>
<dbReference type="PANTHER" id="PTHR48030:SF3">
    <property type="entry name" value="SPLICING FACTOR 3B SUBUNIT 4"/>
    <property type="match status" value="1"/>
</dbReference>
<proteinExistence type="predicted"/>
<organism evidence="1 2">
    <name type="scientific">Brassica campestris</name>
    <name type="common">Field mustard</name>
    <dbReference type="NCBI Taxonomy" id="3711"/>
    <lineage>
        <taxon>Eukaryota</taxon>
        <taxon>Viridiplantae</taxon>
        <taxon>Streptophyta</taxon>
        <taxon>Embryophyta</taxon>
        <taxon>Tracheophyta</taxon>
        <taxon>Spermatophyta</taxon>
        <taxon>Magnoliopsida</taxon>
        <taxon>eudicotyledons</taxon>
        <taxon>Gunneridae</taxon>
        <taxon>Pentapetalae</taxon>
        <taxon>rosids</taxon>
        <taxon>malvids</taxon>
        <taxon>Brassicales</taxon>
        <taxon>Brassicaceae</taxon>
        <taxon>Brassiceae</taxon>
        <taxon>Brassica</taxon>
    </lineage>
</organism>
<dbReference type="PANTHER" id="PTHR48030">
    <property type="entry name" value="SPLICING FACTOR 3B SUBUNIT 4"/>
    <property type="match status" value="1"/>
</dbReference>
<dbReference type="GO" id="GO:0003676">
    <property type="term" value="F:nucleic acid binding"/>
    <property type="evidence" value="ECO:0007669"/>
    <property type="project" value="InterPro"/>
</dbReference>
<dbReference type="InterPro" id="IPR052084">
    <property type="entry name" value="SF3B4_spliceosome_assoc"/>
</dbReference>
<evidence type="ECO:0000313" key="2">
    <source>
        <dbReference type="Proteomes" id="UP000694005"/>
    </source>
</evidence>
<dbReference type="AlphaFoldDB" id="A0A8D9GCZ4"/>
<evidence type="ECO:0008006" key="3">
    <source>
        <dbReference type="Google" id="ProtNLM"/>
    </source>
</evidence>
<accession>A0A8D9GCZ4</accession>
<evidence type="ECO:0000313" key="1">
    <source>
        <dbReference type="EMBL" id="CAG7876556.1"/>
    </source>
</evidence>
<gene>
    <name evidence="1" type="ORF">BRAPAZ1V2_A05P30770.2</name>
</gene>